<dbReference type="AlphaFoldDB" id="A0A1F5EH65"/>
<dbReference type="NCBIfam" id="TIGR04085">
    <property type="entry name" value="rSAM_more_4Fe4S"/>
    <property type="match status" value="1"/>
</dbReference>
<name>A0A1F5EH65_9BACT</name>
<evidence type="ECO:0008006" key="11">
    <source>
        <dbReference type="Google" id="ProtNLM"/>
    </source>
</evidence>
<dbReference type="InterPro" id="IPR023867">
    <property type="entry name" value="Sulphatase_maturase_rSAM"/>
</dbReference>
<evidence type="ECO:0000256" key="1">
    <source>
        <dbReference type="ARBA" id="ARBA00001966"/>
    </source>
</evidence>
<keyword evidence="4" id="KW-0408">Iron</keyword>
<evidence type="ECO:0000313" key="10">
    <source>
        <dbReference type="Proteomes" id="UP000179003"/>
    </source>
</evidence>
<dbReference type="Pfam" id="PF04055">
    <property type="entry name" value="Radical_SAM"/>
    <property type="match status" value="1"/>
</dbReference>
<evidence type="ECO:0000256" key="6">
    <source>
        <dbReference type="ARBA" id="ARBA00023601"/>
    </source>
</evidence>
<keyword evidence="5" id="KW-0411">Iron-sulfur</keyword>
<dbReference type="SUPFAM" id="SSF102114">
    <property type="entry name" value="Radical SAM enzymes"/>
    <property type="match status" value="1"/>
</dbReference>
<evidence type="ECO:0000256" key="3">
    <source>
        <dbReference type="ARBA" id="ARBA00022723"/>
    </source>
</evidence>
<keyword evidence="2" id="KW-0949">S-adenosyl-L-methionine</keyword>
<reference evidence="9 10" key="1">
    <citation type="journal article" date="2016" name="Nat. Commun.">
        <title>Thousands of microbial genomes shed light on interconnected biogeochemical processes in an aquifer system.</title>
        <authorList>
            <person name="Anantharaman K."/>
            <person name="Brown C.T."/>
            <person name="Hug L.A."/>
            <person name="Sharon I."/>
            <person name="Castelle C.J."/>
            <person name="Probst A.J."/>
            <person name="Thomas B.C."/>
            <person name="Singh A."/>
            <person name="Wilkins M.J."/>
            <person name="Karaoz U."/>
            <person name="Brodie E.L."/>
            <person name="Williams K.H."/>
            <person name="Hubbard S.S."/>
            <person name="Banfield J.F."/>
        </authorList>
    </citation>
    <scope>NUCLEOTIDE SEQUENCE [LARGE SCALE GENOMIC DNA]</scope>
</reference>
<sequence>MNDITLKSIIQKLLALSGEEKEVHFYWHGGEPLLAGIDFYQKIILLENELNVYGKKICNHIQTNATLLTDNWVDFLVGNDFNVGISLDGPKEIQDVNRPTISGGGSFDSVMKGLKLFQEREKFPSIISVVTNESLGNANKIFDFFVENKIKRFLPKDCCERDETGKFLPFSTTPDEYVDFLIELFECWMSKNDPTIEIRNLYQIIRGVVGGKTTLCEYSGRCHLFLTIEYDGTIGGCDSFPVKNYPMGNINDSAVSSIFGSHGYKSFLRDMESTRLDCHHCEWFGNVCGGGCLGHSYSEQNSAWGKNIFCTPKKRLFEYIKRRVSEIQNN</sequence>
<evidence type="ECO:0000313" key="9">
    <source>
        <dbReference type="EMBL" id="OGD66769.1"/>
    </source>
</evidence>
<keyword evidence="3" id="KW-0479">Metal-binding</keyword>
<accession>A0A1F5EH65</accession>
<dbReference type="GO" id="GO:0016491">
    <property type="term" value="F:oxidoreductase activity"/>
    <property type="evidence" value="ECO:0007669"/>
    <property type="project" value="InterPro"/>
</dbReference>
<comment type="similarity">
    <text evidence="6">Belongs to the radical SAM superfamily. Anaerobic sulfatase-maturating enzyme family.</text>
</comment>
<evidence type="ECO:0000256" key="2">
    <source>
        <dbReference type="ARBA" id="ARBA00022691"/>
    </source>
</evidence>
<feature type="domain" description="Radical SAM core" evidence="7">
    <location>
        <begin position="4"/>
        <end position="134"/>
    </location>
</feature>
<organism evidence="9 10">
    <name type="scientific">Candidatus Campbellbacteria bacterium RIFOXYC2_FULL_35_25</name>
    <dbReference type="NCBI Taxonomy" id="1797582"/>
    <lineage>
        <taxon>Bacteria</taxon>
        <taxon>Candidatus Campbelliibacteriota</taxon>
    </lineage>
</organism>
<dbReference type="Pfam" id="PF13186">
    <property type="entry name" value="SPASM"/>
    <property type="match status" value="1"/>
</dbReference>
<evidence type="ECO:0000256" key="5">
    <source>
        <dbReference type="ARBA" id="ARBA00023014"/>
    </source>
</evidence>
<dbReference type="EMBL" id="MFAE01000014">
    <property type="protein sequence ID" value="OGD66769.1"/>
    <property type="molecule type" value="Genomic_DNA"/>
</dbReference>
<dbReference type="PANTHER" id="PTHR43273">
    <property type="entry name" value="ANAEROBIC SULFATASE-MATURATING ENZYME HOMOLOG ASLB-RELATED"/>
    <property type="match status" value="1"/>
</dbReference>
<dbReference type="InterPro" id="IPR058240">
    <property type="entry name" value="rSAM_sf"/>
</dbReference>
<dbReference type="Proteomes" id="UP000179003">
    <property type="component" value="Unassembled WGS sequence"/>
</dbReference>
<evidence type="ECO:0000256" key="4">
    <source>
        <dbReference type="ARBA" id="ARBA00023004"/>
    </source>
</evidence>
<dbReference type="InterPro" id="IPR013785">
    <property type="entry name" value="Aldolase_TIM"/>
</dbReference>
<dbReference type="PANTHER" id="PTHR43273:SF3">
    <property type="entry name" value="ANAEROBIC SULFATASE-MATURATING ENZYME HOMOLOG ASLB-RELATED"/>
    <property type="match status" value="1"/>
</dbReference>
<dbReference type="Gene3D" id="3.20.20.70">
    <property type="entry name" value="Aldolase class I"/>
    <property type="match status" value="1"/>
</dbReference>
<comment type="cofactor">
    <cofactor evidence="1">
        <name>[4Fe-4S] cluster</name>
        <dbReference type="ChEBI" id="CHEBI:49883"/>
    </cofactor>
</comment>
<feature type="domain" description="4Fe4S-binding SPASM" evidence="8">
    <location>
        <begin position="226"/>
        <end position="282"/>
    </location>
</feature>
<gene>
    <name evidence="9" type="ORF">A2442_01440</name>
</gene>
<protein>
    <recommendedName>
        <fullName evidence="11">Radical SAM core domain-containing protein</fullName>
    </recommendedName>
</protein>
<dbReference type="InterPro" id="IPR007197">
    <property type="entry name" value="rSAM"/>
</dbReference>
<dbReference type="GO" id="GO:0046872">
    <property type="term" value="F:metal ion binding"/>
    <property type="evidence" value="ECO:0007669"/>
    <property type="project" value="UniProtKB-KW"/>
</dbReference>
<dbReference type="InterPro" id="IPR023885">
    <property type="entry name" value="4Fe4S-binding_SPASM_dom"/>
</dbReference>
<evidence type="ECO:0000259" key="7">
    <source>
        <dbReference type="Pfam" id="PF04055"/>
    </source>
</evidence>
<dbReference type="GO" id="GO:0051536">
    <property type="term" value="F:iron-sulfur cluster binding"/>
    <property type="evidence" value="ECO:0007669"/>
    <property type="project" value="UniProtKB-KW"/>
</dbReference>
<evidence type="ECO:0000259" key="8">
    <source>
        <dbReference type="Pfam" id="PF13186"/>
    </source>
</evidence>
<comment type="caution">
    <text evidence="9">The sequence shown here is derived from an EMBL/GenBank/DDBJ whole genome shotgun (WGS) entry which is preliminary data.</text>
</comment>
<proteinExistence type="inferred from homology"/>